<evidence type="ECO:0000256" key="1">
    <source>
        <dbReference type="SAM" id="SignalP"/>
    </source>
</evidence>
<dbReference type="AlphaFoldDB" id="D2B1G8"/>
<dbReference type="PROSITE" id="PS51257">
    <property type="entry name" value="PROKAR_LIPOPROTEIN"/>
    <property type="match status" value="1"/>
</dbReference>
<evidence type="ECO:0000313" key="2">
    <source>
        <dbReference type="EMBL" id="ACZ85433.1"/>
    </source>
</evidence>
<protein>
    <recommendedName>
        <fullName evidence="4">Lipoprotein</fullName>
    </recommendedName>
</protein>
<dbReference type="EMBL" id="CP001814">
    <property type="protein sequence ID" value="ACZ85433.1"/>
    <property type="molecule type" value="Genomic_DNA"/>
</dbReference>
<feature type="signal peptide" evidence="1">
    <location>
        <begin position="1"/>
        <end position="23"/>
    </location>
</feature>
<dbReference type="STRING" id="479432.Sros_2455"/>
<dbReference type="eggNOG" id="ENOG503355G">
    <property type="taxonomic scope" value="Bacteria"/>
</dbReference>
<keyword evidence="1" id="KW-0732">Signal</keyword>
<evidence type="ECO:0000313" key="3">
    <source>
        <dbReference type="Proteomes" id="UP000002029"/>
    </source>
</evidence>
<evidence type="ECO:0008006" key="4">
    <source>
        <dbReference type="Google" id="ProtNLM"/>
    </source>
</evidence>
<proteinExistence type="predicted"/>
<dbReference type="OrthoDB" id="5193742at2"/>
<dbReference type="KEGG" id="sro:Sros_2455"/>
<dbReference type="HOGENOM" id="CLU_146479_0_0_11"/>
<feature type="chain" id="PRO_5038543891" description="Lipoprotein" evidence="1">
    <location>
        <begin position="24"/>
        <end position="129"/>
    </location>
</feature>
<dbReference type="Proteomes" id="UP000002029">
    <property type="component" value="Chromosome"/>
</dbReference>
<name>D2B1G8_STRRD</name>
<gene>
    <name evidence="2" type="ordered locus">Sros_2455</name>
</gene>
<accession>D2B1G8</accession>
<dbReference type="RefSeq" id="WP_012889178.1">
    <property type="nucleotide sequence ID" value="NC_013595.1"/>
</dbReference>
<reference evidence="2 3" key="1">
    <citation type="journal article" date="2010" name="Stand. Genomic Sci.">
        <title>Complete genome sequence of Streptosporangium roseum type strain (NI 9100).</title>
        <authorList>
            <person name="Nolan M."/>
            <person name="Sikorski J."/>
            <person name="Jando M."/>
            <person name="Lucas S."/>
            <person name="Lapidus A."/>
            <person name="Glavina Del Rio T."/>
            <person name="Chen F."/>
            <person name="Tice H."/>
            <person name="Pitluck S."/>
            <person name="Cheng J.F."/>
            <person name="Chertkov O."/>
            <person name="Sims D."/>
            <person name="Meincke L."/>
            <person name="Brettin T."/>
            <person name="Han C."/>
            <person name="Detter J.C."/>
            <person name="Bruce D."/>
            <person name="Goodwin L."/>
            <person name="Land M."/>
            <person name="Hauser L."/>
            <person name="Chang Y.J."/>
            <person name="Jeffries C.D."/>
            <person name="Ivanova N."/>
            <person name="Mavromatis K."/>
            <person name="Mikhailova N."/>
            <person name="Chen A."/>
            <person name="Palaniappan K."/>
            <person name="Chain P."/>
            <person name="Rohde M."/>
            <person name="Goker M."/>
            <person name="Bristow J."/>
            <person name="Eisen J.A."/>
            <person name="Markowitz V."/>
            <person name="Hugenholtz P."/>
            <person name="Kyrpides N.C."/>
            <person name="Klenk H.P."/>
        </authorList>
    </citation>
    <scope>NUCLEOTIDE SEQUENCE [LARGE SCALE GENOMIC DNA]</scope>
    <source>
        <strain evidence="3">ATCC 12428 / DSM 43021 / JCM 3005 / NI 9100</strain>
    </source>
</reference>
<keyword evidence="3" id="KW-1185">Reference proteome</keyword>
<sequence length="129" mass="13869">MKTRTVLVVLGALAIGLTGCASSDRGPAEQAVTRFYTAVHDRHGGQACSLLTPEAAESLRTGGQTCAETVLDLDLPGGQVRDAEVWGDEAQVRLTRDTVFLHRFPQGWLVRGAGCRSRGDLPYRCEVEA</sequence>
<organism evidence="2 3">
    <name type="scientific">Streptosporangium roseum (strain ATCC 12428 / DSM 43021 / JCM 3005 / KCTC 9067 / NCIMB 10171 / NRRL 2505 / NI 9100)</name>
    <dbReference type="NCBI Taxonomy" id="479432"/>
    <lineage>
        <taxon>Bacteria</taxon>
        <taxon>Bacillati</taxon>
        <taxon>Actinomycetota</taxon>
        <taxon>Actinomycetes</taxon>
        <taxon>Streptosporangiales</taxon>
        <taxon>Streptosporangiaceae</taxon>
        <taxon>Streptosporangium</taxon>
    </lineage>
</organism>